<dbReference type="EMBL" id="JAFLQZ010000039">
    <property type="protein sequence ID" value="MBO0361172.1"/>
    <property type="molecule type" value="Genomic_DNA"/>
</dbReference>
<accession>A0A939F1S3</accession>
<organism evidence="3 4">
    <name type="scientific">Hymenobacter telluris</name>
    <dbReference type="NCBI Taxonomy" id="2816474"/>
    <lineage>
        <taxon>Bacteria</taxon>
        <taxon>Pseudomonadati</taxon>
        <taxon>Bacteroidota</taxon>
        <taxon>Cytophagia</taxon>
        <taxon>Cytophagales</taxon>
        <taxon>Hymenobacteraceae</taxon>
        <taxon>Hymenobacter</taxon>
    </lineage>
</organism>
<dbReference type="PANTHER" id="PTHR31605">
    <property type="entry name" value="GLYCEROL-3-PHOSPHATE O-ACYLTRANSFERASE 1"/>
    <property type="match status" value="1"/>
</dbReference>
<dbReference type="GO" id="GO:0008654">
    <property type="term" value="P:phospholipid biosynthetic process"/>
    <property type="evidence" value="ECO:0007669"/>
    <property type="project" value="TreeGrafter"/>
</dbReference>
<evidence type="ECO:0000313" key="4">
    <source>
        <dbReference type="Proteomes" id="UP000664144"/>
    </source>
</evidence>
<evidence type="ECO:0000256" key="1">
    <source>
        <dbReference type="SAM" id="Phobius"/>
    </source>
</evidence>
<dbReference type="Pfam" id="PF01553">
    <property type="entry name" value="Acyltransferase"/>
    <property type="match status" value="1"/>
</dbReference>
<evidence type="ECO:0000313" key="3">
    <source>
        <dbReference type="EMBL" id="MBO0361172.1"/>
    </source>
</evidence>
<feature type="transmembrane region" description="Helical" evidence="1">
    <location>
        <begin position="387"/>
        <end position="408"/>
    </location>
</feature>
<proteinExistence type="predicted"/>
<evidence type="ECO:0000259" key="2">
    <source>
        <dbReference type="SMART" id="SM00563"/>
    </source>
</evidence>
<gene>
    <name evidence="3" type="ORF">J0X19_24655</name>
</gene>
<dbReference type="InterPro" id="IPR002123">
    <property type="entry name" value="Plipid/glycerol_acylTrfase"/>
</dbReference>
<dbReference type="CDD" id="cd07992">
    <property type="entry name" value="LPLAT_AAK14816-like"/>
    <property type="match status" value="1"/>
</dbReference>
<keyword evidence="1" id="KW-0472">Membrane</keyword>
<dbReference type="RefSeq" id="WP_206987072.1">
    <property type="nucleotide sequence ID" value="NZ_JAFLQZ010000039.1"/>
</dbReference>
<reference evidence="3" key="1">
    <citation type="submission" date="2021-03" db="EMBL/GenBank/DDBJ databases">
        <authorList>
            <person name="Kim M.K."/>
        </authorList>
    </citation>
    <scope>NUCLEOTIDE SEQUENCE</scope>
    <source>
        <strain evidence="3">BT186</strain>
    </source>
</reference>
<dbReference type="SMART" id="SM00563">
    <property type="entry name" value="PlsC"/>
    <property type="match status" value="1"/>
</dbReference>
<keyword evidence="4" id="KW-1185">Reference proteome</keyword>
<dbReference type="Proteomes" id="UP000664144">
    <property type="component" value="Unassembled WGS sequence"/>
</dbReference>
<feature type="transmembrane region" description="Helical" evidence="1">
    <location>
        <begin position="356"/>
        <end position="375"/>
    </location>
</feature>
<dbReference type="InterPro" id="IPR052744">
    <property type="entry name" value="GPAT/DAPAT"/>
</dbReference>
<keyword evidence="1" id="KW-1133">Transmembrane helix</keyword>
<dbReference type="SUPFAM" id="SSF69593">
    <property type="entry name" value="Glycerol-3-phosphate (1)-acyltransferase"/>
    <property type="match status" value="1"/>
</dbReference>
<dbReference type="GO" id="GO:0004366">
    <property type="term" value="F:glycerol-3-phosphate O-acyltransferase activity"/>
    <property type="evidence" value="ECO:0007669"/>
    <property type="project" value="TreeGrafter"/>
</dbReference>
<dbReference type="PANTHER" id="PTHR31605:SF0">
    <property type="entry name" value="GLYCEROL-3-PHOSPHATE O-ACYLTRANSFERASE 1"/>
    <property type="match status" value="1"/>
</dbReference>
<protein>
    <submittedName>
        <fullName evidence="3">1-acyl-sn-glycerol-3-phosphate acyltransferase</fullName>
    </submittedName>
</protein>
<dbReference type="AlphaFoldDB" id="A0A939F1S3"/>
<feature type="domain" description="Phospholipid/glycerol acyltransferase" evidence="2">
    <location>
        <begin position="36"/>
        <end position="173"/>
    </location>
</feature>
<keyword evidence="3" id="KW-0012">Acyltransferase</keyword>
<dbReference type="GO" id="GO:0016287">
    <property type="term" value="F:glycerone-phosphate O-acyltransferase activity"/>
    <property type="evidence" value="ECO:0007669"/>
    <property type="project" value="TreeGrafter"/>
</dbReference>
<name>A0A939F1S3_9BACT</name>
<keyword evidence="3" id="KW-0808">Transferase</keyword>
<keyword evidence="1" id="KW-0812">Transmembrane</keyword>
<sequence length="458" mass="52083">MLFYTVMKPLVQVALRVFFRRLEIRHRDRLQTPGPLLMVSNHPNTLMDPLVVAANRRDPIAFLAKSTFFKNPISRAILTSGNSIPIYRRQDVETGGAAVTPEQLAAQNEATFGKCYDYLGKGGTVMIFPEGTSVSERRLRPLKTGAARIALGAEARHDFKLGLRLLPLGINYFDPQHFRSDVFINVAPPIRVADYAEAYRQDPLAAADQLTEDIRRHLEQRLVITRDAAEDELVQQLERTFTGHLIEDDPRTLYDNFQLSRTLLQAVAYFDQHDPGRLTEARAHLTSYLGELKRLGLTDEALESDRRGRTRGERALRSGVKLVLGFPVYAYGAINNYLPYKLPSVAAKLATKEVEFVAPIMMVVGMLTFSIGYALQTALVHHFTQDWRWTTLYALSLPLTGFYALSYWNQLAGRVRRVRALRLFRQQRPLMEGLLRKRATILRLLAEAREKYLAREIG</sequence>
<comment type="caution">
    <text evidence="3">The sequence shown here is derived from an EMBL/GenBank/DDBJ whole genome shotgun (WGS) entry which is preliminary data.</text>
</comment>